<name>A0A0F9AG95_9ZZZZ</name>
<evidence type="ECO:0000313" key="2">
    <source>
        <dbReference type="EMBL" id="KKK71221.1"/>
    </source>
</evidence>
<sequence length="350" mass="38772">PGQCTKPGVDPMGPAQYTPWAERHAVPGGYDDRGAPPLSRKPGTPSPVEGRLIDAHSLMLASTVPNELMFNHAVMCQVGLPYRNPGDDVRLWARSNGRASLQLEAGHALAVPGSTEWSPVGLPYGPRARLVLIQLSTYALQRQTPIIEVEDSMTAFARSIGLATSGRNLNTLRDQLSRLAACSLRIGYGDAEQSRTGHIALFSEAQVWFPKHPGQRVLWPSMLRFSTEYYESLRENAVPLDPRAIASLKHSCRCLDIYTWLANRLLRVNGTQAIRWRGLRLQFAPKRMHMGTFRRHFAAALKQVLMVYPAAKVEMDDKGLLLRSSKPPVPGWRRGLRGGWDEQPGVAKAS</sequence>
<organism evidence="2">
    <name type="scientific">marine sediment metagenome</name>
    <dbReference type="NCBI Taxonomy" id="412755"/>
    <lineage>
        <taxon>unclassified sequences</taxon>
        <taxon>metagenomes</taxon>
        <taxon>ecological metagenomes</taxon>
    </lineage>
</organism>
<feature type="compositionally biased region" description="Basic and acidic residues" evidence="1">
    <location>
        <begin position="24"/>
        <end position="34"/>
    </location>
</feature>
<evidence type="ECO:0000256" key="1">
    <source>
        <dbReference type="SAM" id="MobiDB-lite"/>
    </source>
</evidence>
<feature type="non-terminal residue" evidence="2">
    <location>
        <position position="1"/>
    </location>
</feature>
<dbReference type="InterPro" id="IPR006881">
    <property type="entry name" value="RepA_C"/>
</dbReference>
<dbReference type="AlphaFoldDB" id="A0A0F9AG95"/>
<protein>
    <recommendedName>
        <fullName evidence="3">Plasmid encoded RepA protein</fullName>
    </recommendedName>
</protein>
<comment type="caution">
    <text evidence="2">The sequence shown here is derived from an EMBL/GenBank/DDBJ whole genome shotgun (WGS) entry which is preliminary data.</text>
</comment>
<accession>A0A0F9AG95</accession>
<proteinExistence type="predicted"/>
<dbReference type="EMBL" id="LAZR01057832">
    <property type="protein sequence ID" value="KKK71221.1"/>
    <property type="molecule type" value="Genomic_DNA"/>
</dbReference>
<dbReference type="Pfam" id="PF04796">
    <property type="entry name" value="RepA_C"/>
    <property type="match status" value="1"/>
</dbReference>
<feature type="region of interest" description="Disordered" evidence="1">
    <location>
        <begin position="24"/>
        <end position="48"/>
    </location>
</feature>
<gene>
    <name evidence="2" type="ORF">LCGC14_2916110</name>
</gene>
<evidence type="ECO:0008006" key="3">
    <source>
        <dbReference type="Google" id="ProtNLM"/>
    </source>
</evidence>
<reference evidence="2" key="1">
    <citation type="journal article" date="2015" name="Nature">
        <title>Complex archaea that bridge the gap between prokaryotes and eukaryotes.</title>
        <authorList>
            <person name="Spang A."/>
            <person name="Saw J.H."/>
            <person name="Jorgensen S.L."/>
            <person name="Zaremba-Niedzwiedzka K."/>
            <person name="Martijn J."/>
            <person name="Lind A.E."/>
            <person name="van Eijk R."/>
            <person name="Schleper C."/>
            <person name="Guy L."/>
            <person name="Ettema T.J."/>
        </authorList>
    </citation>
    <scope>NUCLEOTIDE SEQUENCE</scope>
</reference>